<evidence type="ECO:0000256" key="3">
    <source>
        <dbReference type="ARBA" id="ARBA00022679"/>
    </source>
</evidence>
<keyword evidence="3" id="KW-0808">Transferase</keyword>
<accession>A0A931FA18</accession>
<evidence type="ECO:0000256" key="1">
    <source>
        <dbReference type="ARBA" id="ARBA00007137"/>
    </source>
</evidence>
<dbReference type="GO" id="GO:0032259">
    <property type="term" value="P:methylation"/>
    <property type="evidence" value="ECO:0007669"/>
    <property type="project" value="UniProtKB-KW"/>
</dbReference>
<dbReference type="Gene3D" id="3.20.20.480">
    <property type="entry name" value="Trimethylamine methyltransferase-like"/>
    <property type="match status" value="1"/>
</dbReference>
<dbReference type="Proteomes" id="UP000621436">
    <property type="component" value="Unassembled WGS sequence"/>
</dbReference>
<comment type="similarity">
    <text evidence="1">Belongs to the trimethylamine methyltransferase family.</text>
</comment>
<reference evidence="4" key="1">
    <citation type="submission" date="2020-11" db="EMBL/GenBank/DDBJ databases">
        <title>Halonatronomonas betainensis gen. nov., sp. nov. a novel haloalkaliphilic representative of the family Halanaerobiacae capable of betaine degradation.</title>
        <authorList>
            <person name="Boltyanskaya Y."/>
            <person name="Kevbrin V."/>
            <person name="Detkova E."/>
            <person name="Grouzdev D.S."/>
            <person name="Koziaeva V."/>
            <person name="Zhilina T."/>
        </authorList>
    </citation>
    <scope>NUCLEOTIDE SEQUENCE</scope>
    <source>
        <strain evidence="4">Z-7014</strain>
    </source>
</reference>
<proteinExistence type="inferred from homology"/>
<protein>
    <submittedName>
        <fullName evidence="4">Trimethylamine methyltransferase family protein</fullName>
    </submittedName>
</protein>
<gene>
    <name evidence="4" type="ORF">I0Q91_13805</name>
</gene>
<dbReference type="RefSeq" id="WP_270455264.1">
    <property type="nucleotide sequence ID" value="NZ_JADPIE010000010.1"/>
</dbReference>
<keyword evidence="5" id="KW-1185">Reference proteome</keyword>
<dbReference type="Pfam" id="PF06253">
    <property type="entry name" value="MTTB"/>
    <property type="match status" value="1"/>
</dbReference>
<dbReference type="GO" id="GO:0008168">
    <property type="term" value="F:methyltransferase activity"/>
    <property type="evidence" value="ECO:0007669"/>
    <property type="project" value="UniProtKB-KW"/>
</dbReference>
<evidence type="ECO:0000256" key="2">
    <source>
        <dbReference type="ARBA" id="ARBA00022603"/>
    </source>
</evidence>
<dbReference type="EMBL" id="JADPIE010000010">
    <property type="protein sequence ID" value="MBF8438163.1"/>
    <property type="molecule type" value="Genomic_DNA"/>
</dbReference>
<dbReference type="InterPro" id="IPR010426">
    <property type="entry name" value="MTTB_MeTrfase"/>
</dbReference>
<dbReference type="InterPro" id="IPR038601">
    <property type="entry name" value="MttB-like_sf"/>
</dbReference>
<sequence>MSKYTRSRFNINKSVNYRSLSDDEREEIYLAALEVLERTGVKLFSEEAREIMIEAGCWQDDEEEELIRVPIGLSQWAVDSAPNKIILYDREGNRQLDLSTTRTYYGPGPTNTYHRDPYTGERRRPVLSDTENVARVCDALDNIDFVMDLGTPTGVTDNIADVHAFRTLVENTTKPIVHWGFDIEQYEDMIDIASIVAGSLEKLQQRPFFFLYSEPTSPLLHSREAIEKVIFAARKKIPIVYTPCVISGATTPATMAGTLVQGIAESIAGITLSQLVRPGTPIIMGGVYGIMDMNTTIYSYGSPEFNVLQAGVAEVAHHMGVPVFGTAGCTDSHTIDEQAAAEAAMSILTAAQSGANLVHDCGYISSGQCGSLEQLVMDDEIIGMVRRIMRGIEVTDETLAINVVDNVGPGGHFLGEDHTVKNFKKETWFPTLINRMRHDGWKHQAGSSRMGERIKEKLHKILDEHEVPALPEEKLEEIQKIIDRAEAREAEKAKKKKEGKK</sequence>
<organism evidence="4 5">
    <name type="scientific">Halonatronomonas betaini</name>
    <dbReference type="NCBI Taxonomy" id="2778430"/>
    <lineage>
        <taxon>Bacteria</taxon>
        <taxon>Bacillati</taxon>
        <taxon>Bacillota</taxon>
        <taxon>Clostridia</taxon>
        <taxon>Halanaerobiales</taxon>
        <taxon>Halarsenatibacteraceae</taxon>
        <taxon>Halonatronomonas</taxon>
    </lineage>
</organism>
<evidence type="ECO:0000313" key="5">
    <source>
        <dbReference type="Proteomes" id="UP000621436"/>
    </source>
</evidence>
<name>A0A931FA18_9FIRM</name>
<comment type="caution">
    <text evidence="4">The sequence shown here is derived from an EMBL/GenBank/DDBJ whole genome shotgun (WGS) entry which is preliminary data.</text>
</comment>
<keyword evidence="2 4" id="KW-0489">Methyltransferase</keyword>
<evidence type="ECO:0000313" key="4">
    <source>
        <dbReference type="EMBL" id="MBF8438163.1"/>
    </source>
</evidence>
<dbReference type="GO" id="GO:0015948">
    <property type="term" value="P:methanogenesis"/>
    <property type="evidence" value="ECO:0007669"/>
    <property type="project" value="InterPro"/>
</dbReference>
<dbReference type="AlphaFoldDB" id="A0A931FA18"/>